<dbReference type="GeneID" id="101845611"/>
<sequence length="332" mass="37050">MSSNAAQEGPVVTFGIIADVQYADCEDGTDFSKSRQRFYRNSLNLVKNAVNDWKSNSDPVAFILQLGDLIDGKNKLGGELASRKALKTALNPLNSLRIPVYHVIGNHELYNLNRSFYLTSPLNSSLSLSIQPPTNRLYYTFLPHPKLRVVALDSYEVSLLGYGDNQEDVNYLAACAMFPEKNPNTEANDTSGLQGLERRWAAFNGGISSAQMTWLSQVLEKAQEKEENVIIISHIGLQNEIKDYGICLLWNYDEVMSVVHRYRCVVGVFAGHEHIGYDCVDDHGVQHITFPGVIETRPGSNCYATARMWRDKLVVSGVGIVPSFTIPLRYPV</sequence>
<reference evidence="3 4" key="1">
    <citation type="submission" date="2025-05" db="UniProtKB">
        <authorList>
            <consortium name="RefSeq"/>
        </authorList>
    </citation>
    <scope>IDENTIFICATION</scope>
</reference>
<dbReference type="InterPro" id="IPR029052">
    <property type="entry name" value="Metallo-depent_PP-like"/>
</dbReference>
<gene>
    <name evidence="3 4 5" type="primary">LOC101845611</name>
</gene>
<dbReference type="Proteomes" id="UP000694888">
    <property type="component" value="Unplaced"/>
</dbReference>
<dbReference type="SUPFAM" id="SSF56300">
    <property type="entry name" value="Metallo-dependent phosphatases"/>
    <property type="match status" value="1"/>
</dbReference>
<name>A0ABM1VQ10_APLCA</name>
<keyword evidence="2" id="KW-1185">Reference proteome</keyword>
<dbReference type="Gene3D" id="3.60.21.10">
    <property type="match status" value="1"/>
</dbReference>
<proteinExistence type="predicted"/>
<organism evidence="2 5">
    <name type="scientific">Aplysia californica</name>
    <name type="common">California sea hare</name>
    <dbReference type="NCBI Taxonomy" id="6500"/>
    <lineage>
        <taxon>Eukaryota</taxon>
        <taxon>Metazoa</taxon>
        <taxon>Spiralia</taxon>
        <taxon>Lophotrochozoa</taxon>
        <taxon>Mollusca</taxon>
        <taxon>Gastropoda</taxon>
        <taxon>Heterobranchia</taxon>
        <taxon>Euthyneura</taxon>
        <taxon>Tectipleura</taxon>
        <taxon>Aplysiida</taxon>
        <taxon>Aplysioidea</taxon>
        <taxon>Aplysiidae</taxon>
        <taxon>Aplysia</taxon>
    </lineage>
</organism>
<dbReference type="RefSeq" id="XP_005093877.1">
    <property type="nucleotide sequence ID" value="XM_005093820.3"/>
</dbReference>
<evidence type="ECO:0000259" key="1">
    <source>
        <dbReference type="Pfam" id="PF00149"/>
    </source>
</evidence>
<evidence type="ECO:0000313" key="3">
    <source>
        <dbReference type="RefSeq" id="XP_005093877.1"/>
    </source>
</evidence>
<dbReference type="InterPro" id="IPR004843">
    <property type="entry name" value="Calcineurin-like_PHP"/>
</dbReference>
<evidence type="ECO:0000313" key="2">
    <source>
        <dbReference type="Proteomes" id="UP000694888"/>
    </source>
</evidence>
<dbReference type="RefSeq" id="XP_035824501.1">
    <property type="nucleotide sequence ID" value="XM_035968608.1"/>
</dbReference>
<protein>
    <submittedName>
        <fullName evidence="3 4">Manganese-dependent ADP-ribose/CDP-alcohol diphosphatase</fullName>
    </submittedName>
</protein>
<dbReference type="PANTHER" id="PTHR16509:SF1">
    <property type="entry name" value="MANGANESE-DEPENDENT ADP-RIBOSE_CDP-ALCOHOL DIPHOSPHATASE"/>
    <property type="match status" value="1"/>
</dbReference>
<feature type="domain" description="Calcineurin-like phosphoesterase" evidence="1">
    <location>
        <begin position="13"/>
        <end position="275"/>
    </location>
</feature>
<accession>A0ABM1VQ10</accession>
<evidence type="ECO:0000313" key="4">
    <source>
        <dbReference type="RefSeq" id="XP_035824501.1"/>
    </source>
</evidence>
<dbReference type="Pfam" id="PF00149">
    <property type="entry name" value="Metallophos"/>
    <property type="match status" value="1"/>
</dbReference>
<dbReference type="PANTHER" id="PTHR16509">
    <property type="match status" value="1"/>
</dbReference>
<evidence type="ECO:0000313" key="5">
    <source>
        <dbReference type="RefSeq" id="XP_035824502.1"/>
    </source>
</evidence>
<dbReference type="RefSeq" id="XP_035824502.1">
    <property type="nucleotide sequence ID" value="XM_035968609.1"/>
</dbReference>